<name>A0A3B6JPB3_WHEAT</name>
<dbReference type="GO" id="GO:0005886">
    <property type="term" value="C:plasma membrane"/>
    <property type="evidence" value="ECO:0007669"/>
    <property type="project" value="UniProtKB-SubCell"/>
</dbReference>
<evidence type="ECO:0000256" key="4">
    <source>
        <dbReference type="ARBA" id="ARBA00022737"/>
    </source>
</evidence>
<dbReference type="Gene3D" id="3.30.430.20">
    <property type="entry name" value="Gnk2 domain, C-X8-C-X2-C motif"/>
    <property type="match status" value="2"/>
</dbReference>
<dbReference type="Gramene" id="TraesCS4D02G338100.1">
    <property type="protein sequence ID" value="TraesCS4D02G338100.1"/>
    <property type="gene ID" value="TraesCS4D02G338100"/>
</dbReference>
<dbReference type="Gramene" id="TraesJUL4D03G02575580.1">
    <property type="protein sequence ID" value="TraesJUL4D03G02575580.1"/>
    <property type="gene ID" value="TraesJUL4D03G02575580"/>
</dbReference>
<dbReference type="Gramene" id="TraesCLE_scaffold_028148_01G000300.1">
    <property type="protein sequence ID" value="TraesCLE_scaffold_028148_01G000300.1"/>
    <property type="gene ID" value="TraesCLE_scaffold_028148_01G000300"/>
</dbReference>
<dbReference type="Gramene" id="TraesLDM4D03G02559270.1">
    <property type="protein sequence ID" value="TraesLDM4D03G02559270.1"/>
    <property type="gene ID" value="TraesLDM4D03G02559270"/>
</dbReference>
<keyword evidence="9" id="KW-0472">Membrane</keyword>
<feature type="signal peptide" evidence="10">
    <location>
        <begin position="1"/>
        <end position="33"/>
    </location>
</feature>
<feature type="transmembrane region" description="Helical" evidence="9">
    <location>
        <begin position="266"/>
        <end position="286"/>
    </location>
</feature>
<feature type="domain" description="Gnk2-homologous" evidence="11">
    <location>
        <begin position="36"/>
        <end position="141"/>
    </location>
</feature>
<dbReference type="RefSeq" id="XP_044377014.1">
    <property type="nucleotide sequence ID" value="XM_044521079.1"/>
</dbReference>
<reference evidence="12" key="1">
    <citation type="submission" date="2018-08" db="EMBL/GenBank/DDBJ databases">
        <authorList>
            <person name="Rossello M."/>
        </authorList>
    </citation>
    <scope>NUCLEOTIDE SEQUENCE [LARGE SCALE GENOMIC DNA]</scope>
    <source>
        <strain evidence="12">cv. Chinese Spring</strain>
    </source>
</reference>
<dbReference type="PaxDb" id="4565-Traes_4DL_D58C4379F.1"/>
<comment type="subcellular location">
    <subcellularLocation>
        <location evidence="7">Cell junction</location>
        <location evidence="7">Plasmodesma</location>
    </subcellularLocation>
    <subcellularLocation>
        <location evidence="1">Cell membrane</location>
        <topology evidence="1">Single-pass type I membrane protein</topology>
    </subcellularLocation>
</comment>
<dbReference type="OMA" id="YLEKCYI"/>
<dbReference type="InterPro" id="IPR038408">
    <property type="entry name" value="GNK2_sf"/>
</dbReference>
<accession>A0A3B6JPB3</accession>
<evidence type="ECO:0000256" key="1">
    <source>
        <dbReference type="ARBA" id="ARBA00004251"/>
    </source>
</evidence>
<dbReference type="EnsemblPlants" id="TraesCS4D02G338100.1">
    <property type="protein sequence ID" value="TraesCS4D02G338100.1"/>
    <property type="gene ID" value="TraesCS4D02G338100"/>
</dbReference>
<dbReference type="Gramene" id="TraesPARA_EIv1.0_1491320.1">
    <property type="protein sequence ID" value="TraesPARA_EIv1.0_1491320.1.CDS"/>
    <property type="gene ID" value="TraesPARA_EIv1.0_1491320"/>
</dbReference>
<dbReference type="GO" id="GO:0009506">
    <property type="term" value="C:plasmodesma"/>
    <property type="evidence" value="ECO:0000318"/>
    <property type="project" value="GO_Central"/>
</dbReference>
<organism evidence="12">
    <name type="scientific">Triticum aestivum</name>
    <name type="common">Wheat</name>
    <dbReference type="NCBI Taxonomy" id="4565"/>
    <lineage>
        <taxon>Eukaryota</taxon>
        <taxon>Viridiplantae</taxon>
        <taxon>Streptophyta</taxon>
        <taxon>Embryophyta</taxon>
        <taxon>Tracheophyta</taxon>
        <taxon>Spermatophyta</taxon>
        <taxon>Magnoliopsida</taxon>
        <taxon>Liliopsida</taxon>
        <taxon>Poales</taxon>
        <taxon>Poaceae</taxon>
        <taxon>BOP clade</taxon>
        <taxon>Pooideae</taxon>
        <taxon>Triticodae</taxon>
        <taxon>Triticeae</taxon>
        <taxon>Triticinae</taxon>
        <taxon>Triticum</taxon>
    </lineage>
</organism>
<dbReference type="CDD" id="cd23509">
    <property type="entry name" value="Gnk2-like"/>
    <property type="match status" value="2"/>
</dbReference>
<dbReference type="STRING" id="4565.A0A3B6JPB3"/>
<keyword evidence="2" id="KW-0945">Host-virus interaction</keyword>
<keyword evidence="9" id="KW-1133">Transmembrane helix</keyword>
<dbReference type="Gramene" id="TraesNOR4D03G02574060.1">
    <property type="protein sequence ID" value="TraesNOR4D03G02574060.1"/>
    <property type="gene ID" value="TraesNOR4D03G02574060"/>
</dbReference>
<dbReference type="AlphaFoldDB" id="A0A3B6JPB3"/>
<feature type="chain" id="PRO_5043176326" description="Gnk2-homologous domain-containing protein" evidence="10">
    <location>
        <begin position="34"/>
        <end position="296"/>
    </location>
</feature>
<proteinExistence type="inferred from homology"/>
<dbReference type="SMR" id="A0A3B6JPB3"/>
<evidence type="ECO:0000256" key="3">
    <source>
        <dbReference type="ARBA" id="ARBA00022729"/>
    </source>
</evidence>
<dbReference type="GO" id="GO:0046739">
    <property type="term" value="P:transport of virus in multicellular host"/>
    <property type="evidence" value="ECO:0000318"/>
    <property type="project" value="GO_Central"/>
</dbReference>
<dbReference type="OrthoDB" id="1926347at2759"/>
<feature type="domain" description="Gnk2-homologous" evidence="11">
    <location>
        <begin position="147"/>
        <end position="247"/>
    </location>
</feature>
<dbReference type="Gramene" id="TraesSYM4D03G02584940.1">
    <property type="protein sequence ID" value="TraesSYM4D03G02584940.1"/>
    <property type="gene ID" value="TraesSYM4D03G02584940"/>
</dbReference>
<dbReference type="Gramene" id="TraesLAC4D03G02510420.1">
    <property type="protein sequence ID" value="TraesLAC4D03G02510420.1"/>
    <property type="gene ID" value="TraesLAC4D03G02510420"/>
</dbReference>
<dbReference type="Gramene" id="TraesROB_scaffold_356164_01G000100.1">
    <property type="protein sequence ID" value="TraesROB_scaffold_356164_01G000100.1"/>
    <property type="gene ID" value="TraesROB_scaffold_356164_01G000100"/>
</dbReference>
<dbReference type="Gramene" id="TraesCAD_scaffold_046742_01G000300.1">
    <property type="protein sequence ID" value="TraesCAD_scaffold_046742_01G000300.1"/>
    <property type="gene ID" value="TraesCAD_scaffold_046742_01G000300"/>
</dbReference>
<dbReference type="FunFam" id="3.30.430.20:FF:000008">
    <property type="entry name" value="cysteine-rich repeat secretory protein 3"/>
    <property type="match status" value="1"/>
</dbReference>
<dbReference type="InterPro" id="IPR051378">
    <property type="entry name" value="Cell2Cell_Antifungal"/>
</dbReference>
<dbReference type="PANTHER" id="PTHR32080:SF24">
    <property type="entry name" value="PLASMODESMATA-LOCATED PROTEIN 2"/>
    <property type="match status" value="1"/>
</dbReference>
<evidence type="ECO:0000259" key="11">
    <source>
        <dbReference type="PROSITE" id="PS51473"/>
    </source>
</evidence>
<dbReference type="GO" id="GO:0010497">
    <property type="term" value="P:plasmodesmata-mediated intercellular transport"/>
    <property type="evidence" value="ECO:0000318"/>
    <property type="project" value="GO_Central"/>
</dbReference>
<dbReference type="Gramene" id="TraesMAC4D03G02554840.1">
    <property type="protein sequence ID" value="TraesMAC4D03G02554840.1"/>
    <property type="gene ID" value="TraesMAC4D03G02554840"/>
</dbReference>
<dbReference type="Gramene" id="TraesSTA4D03G02551940.1">
    <property type="protein sequence ID" value="TraesSTA4D03G02551940.1"/>
    <property type="gene ID" value="TraesSTA4D03G02551940"/>
</dbReference>
<reference evidence="12" key="2">
    <citation type="submission" date="2018-10" db="UniProtKB">
        <authorList>
            <consortium name="EnsemblPlants"/>
        </authorList>
    </citation>
    <scope>IDENTIFICATION</scope>
</reference>
<evidence type="ECO:0000256" key="2">
    <source>
        <dbReference type="ARBA" id="ARBA00022581"/>
    </source>
</evidence>
<sequence>MGVGGIPCRPRPLHLAAAAVLLLVLLTPRPASCADLYAVVYKGCANQTFAGGSPPPTVAALSSALAAQSASAKFYKTSSASASSASASVFGLFQCRGDLSGPDCSSCVARAMSSWRDLCGGAVAARVQLNGCLALYEISGFPQVSGVQMLFKTCGSGGGAAAADFETRRGTAFSQLEGGAGSSAGGFFATSFQQVYALAQCEGDLSNVDCSNCVTQAVQRVAVECGGAPSGQVYLDKCYITYSYYPHGVPHGGGGGLGGQQTAKTVAIVLGGALALGFLVICLLFARSLVKKKDDY</sequence>
<evidence type="ECO:0000313" key="13">
    <source>
        <dbReference type="Proteomes" id="UP000019116"/>
    </source>
</evidence>
<keyword evidence="5" id="KW-0965">Cell junction</keyword>
<dbReference type="GeneID" id="123098978"/>
<protein>
    <recommendedName>
        <fullName evidence="11">Gnk2-homologous domain-containing protein</fullName>
    </recommendedName>
</protein>
<keyword evidence="13" id="KW-1185">Reference proteome</keyword>
<keyword evidence="6" id="KW-1015">Disulfide bond</keyword>
<dbReference type="Pfam" id="PF01657">
    <property type="entry name" value="Stress-antifung"/>
    <property type="match status" value="2"/>
</dbReference>
<evidence type="ECO:0000256" key="9">
    <source>
        <dbReference type="SAM" id="Phobius"/>
    </source>
</evidence>
<evidence type="ECO:0000256" key="6">
    <source>
        <dbReference type="ARBA" id="ARBA00023157"/>
    </source>
</evidence>
<keyword evidence="3 10" id="KW-0732">Signal</keyword>
<dbReference type="Gramene" id="TraesARI4D03G02596510.1">
    <property type="protein sequence ID" value="TraesARI4D03G02596510.1"/>
    <property type="gene ID" value="TraesARI4D03G02596510"/>
</dbReference>
<evidence type="ECO:0000256" key="7">
    <source>
        <dbReference type="ARBA" id="ARBA00024184"/>
    </source>
</evidence>
<dbReference type="PANTHER" id="PTHR32080">
    <property type="entry name" value="ANTIFUNGAL PROTEIN GINKBILOBIN-2-LIKE"/>
    <property type="match status" value="1"/>
</dbReference>
<keyword evidence="4" id="KW-0677">Repeat</keyword>
<dbReference type="PROSITE" id="PS51473">
    <property type="entry name" value="GNK2"/>
    <property type="match status" value="2"/>
</dbReference>
<evidence type="ECO:0000256" key="5">
    <source>
        <dbReference type="ARBA" id="ARBA00022949"/>
    </source>
</evidence>
<dbReference type="Gramene" id="TraesWEE_scaffold_019016_01G000200.1">
    <property type="protein sequence ID" value="TraesWEE_scaffold_019016_01G000200.1"/>
    <property type="gene ID" value="TraesWEE_scaffold_019016_01G000200"/>
</dbReference>
<dbReference type="Proteomes" id="UP000019116">
    <property type="component" value="Chromosome 4D"/>
</dbReference>
<dbReference type="Gramene" id="TraesJAG4D03G02553640.1">
    <property type="protein sequence ID" value="TraesJAG4D03G02553640.1"/>
    <property type="gene ID" value="TraesJAG4D03G02553640"/>
</dbReference>
<dbReference type="Gramene" id="TraesCS4D03G0785100.1">
    <property type="protein sequence ID" value="TraesCS4D03G0785100.1.CDS"/>
    <property type="gene ID" value="TraesCS4D03G0785100"/>
</dbReference>
<gene>
    <name evidence="12" type="primary">LOC123098978</name>
</gene>
<evidence type="ECO:0000313" key="12">
    <source>
        <dbReference type="EnsemblPlants" id="TraesCS4D02G338100.1"/>
    </source>
</evidence>
<comment type="similarity">
    <text evidence="8">Belongs to the cysteine-rich repeat secretory protein family. Plasmodesmata-located proteins (PDLD) subfamily.</text>
</comment>
<keyword evidence="9" id="KW-0812">Transmembrane</keyword>
<dbReference type="InterPro" id="IPR002902">
    <property type="entry name" value="GNK2"/>
</dbReference>
<evidence type="ECO:0000256" key="8">
    <source>
        <dbReference type="ARBA" id="ARBA00038393"/>
    </source>
</evidence>
<evidence type="ECO:0000256" key="10">
    <source>
        <dbReference type="SAM" id="SignalP"/>
    </source>
</evidence>